<evidence type="ECO:0000256" key="6">
    <source>
        <dbReference type="ARBA" id="ARBA00022824"/>
    </source>
</evidence>
<dbReference type="Pfam" id="PF03839">
    <property type="entry name" value="Sec62"/>
    <property type="match status" value="1"/>
</dbReference>
<dbReference type="InterPro" id="IPR004728">
    <property type="entry name" value="Sec62"/>
</dbReference>
<dbReference type="PANTHER" id="PTHR12443">
    <property type="entry name" value="TRANSLOCATION PROTEIN SEC62"/>
    <property type="match status" value="1"/>
</dbReference>
<keyword evidence="7" id="KW-0653">Protein transport</keyword>
<feature type="transmembrane region" description="Helical" evidence="12">
    <location>
        <begin position="222"/>
        <end position="240"/>
    </location>
</feature>
<evidence type="ECO:0000256" key="7">
    <source>
        <dbReference type="ARBA" id="ARBA00022927"/>
    </source>
</evidence>
<protein>
    <recommendedName>
        <fullName evidence="3">Translocation protein SEC62</fullName>
    </recommendedName>
</protein>
<name>A0ABD2L7W0_9BILA</name>
<keyword evidence="5 12" id="KW-0812">Transmembrane</keyword>
<evidence type="ECO:0000256" key="5">
    <source>
        <dbReference type="ARBA" id="ARBA00022692"/>
    </source>
</evidence>
<feature type="compositionally biased region" description="Basic and acidic residues" evidence="11">
    <location>
        <begin position="328"/>
        <end position="341"/>
    </location>
</feature>
<evidence type="ECO:0000256" key="9">
    <source>
        <dbReference type="ARBA" id="ARBA00023010"/>
    </source>
</evidence>
<feature type="region of interest" description="Disordered" evidence="11">
    <location>
        <begin position="106"/>
        <end position="184"/>
    </location>
</feature>
<dbReference type="GO" id="GO:0005789">
    <property type="term" value="C:endoplasmic reticulum membrane"/>
    <property type="evidence" value="ECO:0007669"/>
    <property type="project" value="UniProtKB-SubCell"/>
</dbReference>
<evidence type="ECO:0000256" key="11">
    <source>
        <dbReference type="SAM" id="MobiDB-lite"/>
    </source>
</evidence>
<feature type="region of interest" description="Disordered" evidence="11">
    <location>
        <begin position="319"/>
        <end position="474"/>
    </location>
</feature>
<keyword evidence="4" id="KW-0813">Transport</keyword>
<feature type="compositionally biased region" description="Basic and acidic residues" evidence="11">
    <location>
        <begin position="119"/>
        <end position="129"/>
    </location>
</feature>
<evidence type="ECO:0000313" key="14">
    <source>
        <dbReference type="Proteomes" id="UP001620626"/>
    </source>
</evidence>
<comment type="subcellular location">
    <subcellularLocation>
        <location evidence="1">Endoplasmic reticulum membrane</location>
        <topology evidence="1">Multi-pass membrane protein</topology>
    </subcellularLocation>
</comment>
<dbReference type="PANTHER" id="PTHR12443:SF9">
    <property type="entry name" value="TRANSLOCATION PROTEIN SEC62"/>
    <property type="match status" value="1"/>
</dbReference>
<evidence type="ECO:0000256" key="12">
    <source>
        <dbReference type="SAM" id="Phobius"/>
    </source>
</evidence>
<dbReference type="AlphaFoldDB" id="A0ABD2L7W0"/>
<feature type="region of interest" description="Disordered" evidence="11">
    <location>
        <begin position="1"/>
        <end position="26"/>
    </location>
</feature>
<evidence type="ECO:0000256" key="2">
    <source>
        <dbReference type="ARBA" id="ARBA00010604"/>
    </source>
</evidence>
<evidence type="ECO:0000313" key="13">
    <source>
        <dbReference type="EMBL" id="KAL3110529.1"/>
    </source>
</evidence>
<keyword evidence="14" id="KW-1185">Reference proteome</keyword>
<comment type="similarity">
    <text evidence="2">Belongs to the SEC62 family.</text>
</comment>
<dbReference type="GO" id="GO:0015031">
    <property type="term" value="P:protein transport"/>
    <property type="evidence" value="ECO:0007669"/>
    <property type="project" value="UniProtKB-KW"/>
</dbReference>
<evidence type="ECO:0000256" key="3">
    <source>
        <dbReference type="ARBA" id="ARBA00021257"/>
    </source>
</evidence>
<evidence type="ECO:0000256" key="10">
    <source>
        <dbReference type="ARBA" id="ARBA00023136"/>
    </source>
</evidence>
<organism evidence="13 14">
    <name type="scientific">Heterodera trifolii</name>
    <dbReference type="NCBI Taxonomy" id="157864"/>
    <lineage>
        <taxon>Eukaryota</taxon>
        <taxon>Metazoa</taxon>
        <taxon>Ecdysozoa</taxon>
        <taxon>Nematoda</taxon>
        <taxon>Chromadorea</taxon>
        <taxon>Rhabditida</taxon>
        <taxon>Tylenchina</taxon>
        <taxon>Tylenchomorpha</taxon>
        <taxon>Tylenchoidea</taxon>
        <taxon>Heteroderidae</taxon>
        <taxon>Heteroderinae</taxon>
        <taxon>Heterodera</taxon>
    </lineage>
</organism>
<feature type="compositionally biased region" description="Basic and acidic residues" evidence="11">
    <location>
        <begin position="137"/>
        <end position="154"/>
    </location>
</feature>
<gene>
    <name evidence="13" type="ORF">niasHT_020000</name>
</gene>
<feature type="compositionally biased region" description="Polar residues" evidence="11">
    <location>
        <begin position="444"/>
        <end position="456"/>
    </location>
</feature>
<feature type="compositionally biased region" description="Basic and acidic residues" evidence="11">
    <location>
        <begin position="410"/>
        <end position="432"/>
    </location>
</feature>
<comment type="caution">
    <text evidence="13">The sequence shown here is derived from an EMBL/GenBank/DDBJ whole genome shotgun (WGS) entry which is preliminary data.</text>
</comment>
<reference evidence="13 14" key="1">
    <citation type="submission" date="2024-10" db="EMBL/GenBank/DDBJ databases">
        <authorList>
            <person name="Kim D."/>
        </authorList>
    </citation>
    <scope>NUCLEOTIDE SEQUENCE [LARGE SCALE GENOMIC DNA]</scope>
    <source>
        <strain evidence="13">BH-2024</strain>
    </source>
</reference>
<proteinExistence type="inferred from homology"/>
<feature type="compositionally biased region" description="Acidic residues" evidence="11">
    <location>
        <begin position="155"/>
        <end position="171"/>
    </location>
</feature>
<keyword evidence="9" id="KW-0811">Translocation</keyword>
<evidence type="ECO:0000256" key="1">
    <source>
        <dbReference type="ARBA" id="ARBA00004477"/>
    </source>
</evidence>
<evidence type="ECO:0000256" key="4">
    <source>
        <dbReference type="ARBA" id="ARBA00022448"/>
    </source>
</evidence>
<keyword evidence="6" id="KW-0256">Endoplasmic reticulum</keyword>
<accession>A0ABD2L7W0</accession>
<feature type="compositionally biased region" description="Basic and acidic residues" evidence="11">
    <location>
        <begin position="172"/>
        <end position="184"/>
    </location>
</feature>
<feature type="transmembrane region" description="Helical" evidence="12">
    <location>
        <begin position="246"/>
        <end position="279"/>
    </location>
</feature>
<feature type="compositionally biased region" description="Basic and acidic residues" evidence="11">
    <location>
        <begin position="348"/>
        <end position="374"/>
    </location>
</feature>
<dbReference type="Proteomes" id="UP001620626">
    <property type="component" value="Unassembled WGS sequence"/>
</dbReference>
<feature type="compositionally biased region" description="Basic and acidic residues" evidence="11">
    <location>
        <begin position="457"/>
        <end position="474"/>
    </location>
</feature>
<dbReference type="EMBL" id="JBICBT010000538">
    <property type="protein sequence ID" value="KAL3110529.1"/>
    <property type="molecule type" value="Genomic_DNA"/>
</dbReference>
<keyword evidence="10 12" id="KW-0472">Membrane</keyword>
<evidence type="ECO:0000256" key="8">
    <source>
        <dbReference type="ARBA" id="ARBA00022989"/>
    </source>
</evidence>
<sequence>MAEKKKKKEKNSGRKGTDDGVDSNKLTKDEDSLARFLRFNCPTNSTMFEGNEVHYFSGRKAIDVLVESKKYGAMAKSPKFLNSDAAEEFLQTLLAKGLFFRAKKLVPKKKEKPSSDQQQKGEKSGRDVSKSPPNSAKTEKRQRKEAEEGSKTEEKGEEDEAREEEEEEEDQQQEKPEANTKDEEKRRKKKVKLLFHDIQTLDVSTSDVYVWVFDPTPLWKKCVGILIVLGTIGGCLFPLWPDWLRLGIYYLSVIGIALFGLLLGVAFARTILFGLIWLFTLGRHRLWLLPNLLEECGFFESFQPAYTYEHVPGGVFAKKEPKNKKKKGVEAKKDGQKKGEEGQQQQQKDSENRGEKTTEGRDEDEKTPLLKQEKSEEDSESVSLPPTVPLVPLPNEENKTGETAQMADKAQNEGERNCSSRSESRSSSKKDGTSGSEGDDAEEGTQTGTDDSNSWEKLSENSHRSGECGKKTLH</sequence>
<keyword evidence="8 12" id="KW-1133">Transmembrane helix</keyword>